<proteinExistence type="predicted"/>
<accession>A0ACB7W634</accession>
<organism evidence="1 2">
    <name type="scientific">Dioscorea alata</name>
    <name type="common">Purple yam</name>
    <dbReference type="NCBI Taxonomy" id="55571"/>
    <lineage>
        <taxon>Eukaryota</taxon>
        <taxon>Viridiplantae</taxon>
        <taxon>Streptophyta</taxon>
        <taxon>Embryophyta</taxon>
        <taxon>Tracheophyta</taxon>
        <taxon>Spermatophyta</taxon>
        <taxon>Magnoliopsida</taxon>
        <taxon>Liliopsida</taxon>
        <taxon>Dioscoreales</taxon>
        <taxon>Dioscoreaceae</taxon>
        <taxon>Dioscorea</taxon>
    </lineage>
</organism>
<evidence type="ECO:0000313" key="1">
    <source>
        <dbReference type="EMBL" id="KAH7682891.1"/>
    </source>
</evidence>
<keyword evidence="2" id="KW-1185">Reference proteome</keyword>
<protein>
    <submittedName>
        <fullName evidence="1">AP2/ERF domain-containing protein</fullName>
    </submittedName>
</protein>
<comment type="caution">
    <text evidence="1">The sequence shown here is derived from an EMBL/GenBank/DDBJ whole genome shotgun (WGS) entry which is preliminary data.</text>
</comment>
<name>A0ACB7W634_DIOAL</name>
<evidence type="ECO:0000313" key="2">
    <source>
        <dbReference type="Proteomes" id="UP000827976"/>
    </source>
</evidence>
<gene>
    <name evidence="1" type="ORF">IHE45_05G148600</name>
</gene>
<sequence length="246" mass="27424">MRYRGVRRRPWGRYAAEIRDPQSKERRWLGTFDTAEQAACAYDIAARAMRGLKARTNFHYPSIPNPTVPGAPSSTDTLLLPHLRHSDWSWPAISNLHSNSTASPSFNTLLLRNLINSSSSSSSSYSSSSAAPVTEVVPSAWDCSDFFPVESPDSGLLQEVINGFYPRPEKTITTPADDFLNSKNDQMNFGMDVDQQQVMQEGVAPLNPLGYYANPNDLPMVSDGLLEDIIQYPDLFEFFSAKLHKT</sequence>
<reference evidence="2" key="1">
    <citation type="journal article" date="2022" name="Nat. Commun.">
        <title>Chromosome evolution and the genetic basis of agronomically important traits in greater yam.</title>
        <authorList>
            <person name="Bredeson J.V."/>
            <person name="Lyons J.B."/>
            <person name="Oniyinde I.O."/>
            <person name="Okereke N.R."/>
            <person name="Kolade O."/>
            <person name="Nnabue I."/>
            <person name="Nwadili C.O."/>
            <person name="Hribova E."/>
            <person name="Parker M."/>
            <person name="Nwogha J."/>
            <person name="Shu S."/>
            <person name="Carlson J."/>
            <person name="Kariba R."/>
            <person name="Muthemba S."/>
            <person name="Knop K."/>
            <person name="Barton G.J."/>
            <person name="Sherwood A.V."/>
            <person name="Lopez-Montes A."/>
            <person name="Asiedu R."/>
            <person name="Jamnadass R."/>
            <person name="Muchugi A."/>
            <person name="Goodstein D."/>
            <person name="Egesi C.N."/>
            <person name="Featherston J."/>
            <person name="Asfaw A."/>
            <person name="Simpson G.G."/>
            <person name="Dolezel J."/>
            <person name="Hendre P.S."/>
            <person name="Van Deynze A."/>
            <person name="Kumar P.L."/>
            <person name="Obidiegwu J.E."/>
            <person name="Bhattacharjee R."/>
            <person name="Rokhsar D.S."/>
        </authorList>
    </citation>
    <scope>NUCLEOTIDE SEQUENCE [LARGE SCALE GENOMIC DNA]</scope>
    <source>
        <strain evidence="2">cv. TDa95/00328</strain>
    </source>
</reference>
<dbReference type="Proteomes" id="UP000827976">
    <property type="component" value="Chromosome 5"/>
</dbReference>
<dbReference type="EMBL" id="CM037015">
    <property type="protein sequence ID" value="KAH7682891.1"/>
    <property type="molecule type" value="Genomic_DNA"/>
</dbReference>